<gene>
    <name evidence="4" type="ORF">DM02DRAFT_647564</name>
</gene>
<evidence type="ECO:0000313" key="5">
    <source>
        <dbReference type="Proteomes" id="UP000244855"/>
    </source>
</evidence>
<keyword evidence="5" id="KW-1185">Reference proteome</keyword>
<feature type="domain" description="HTH CENPB-type" evidence="3">
    <location>
        <begin position="41"/>
        <end position="81"/>
    </location>
</feature>
<organism evidence="4 5">
    <name type="scientific">Periconia macrospinosa</name>
    <dbReference type="NCBI Taxonomy" id="97972"/>
    <lineage>
        <taxon>Eukaryota</taxon>
        <taxon>Fungi</taxon>
        <taxon>Dikarya</taxon>
        <taxon>Ascomycota</taxon>
        <taxon>Pezizomycotina</taxon>
        <taxon>Dothideomycetes</taxon>
        <taxon>Pleosporomycetidae</taxon>
        <taxon>Pleosporales</taxon>
        <taxon>Massarineae</taxon>
        <taxon>Periconiaceae</taxon>
        <taxon>Periconia</taxon>
    </lineage>
</organism>
<sequence>MTDIIEALAECDSIPSGKKISHRRETRSREEVSASQRNLQPQQEAELTKHIKRLTEQKLPPTREMVQNYASDIAGHPVSESRVTRFLNQHPNELKSHRITSMDRQRHRANSLAKYESYLGLLEETIEKCSILPYNIYNMDEKGFLIGVEGRSKRVFDKASWDAKEVRTPLQDGIKSFVTLLASTCAAATGEALPPTIIYEAAGKDVQASWVAGITMKHHSYRGEFG</sequence>
<evidence type="ECO:0000259" key="3">
    <source>
        <dbReference type="Pfam" id="PF03221"/>
    </source>
</evidence>
<dbReference type="Pfam" id="PF03221">
    <property type="entry name" value="HTH_Tnp_Tc5"/>
    <property type="match status" value="1"/>
</dbReference>
<proteinExistence type="predicted"/>
<dbReference type="AlphaFoldDB" id="A0A2V1CZC1"/>
<dbReference type="GO" id="GO:0003677">
    <property type="term" value="F:DNA binding"/>
    <property type="evidence" value="ECO:0007669"/>
    <property type="project" value="UniProtKB-KW"/>
</dbReference>
<dbReference type="Proteomes" id="UP000244855">
    <property type="component" value="Unassembled WGS sequence"/>
</dbReference>
<accession>A0A2V1CZC1</accession>
<dbReference type="InterPro" id="IPR006600">
    <property type="entry name" value="HTH_CenpB_DNA-bd_dom"/>
</dbReference>
<evidence type="ECO:0000256" key="2">
    <source>
        <dbReference type="SAM" id="MobiDB-lite"/>
    </source>
</evidence>
<evidence type="ECO:0000313" key="4">
    <source>
        <dbReference type="EMBL" id="PVH90553.1"/>
    </source>
</evidence>
<evidence type="ECO:0000256" key="1">
    <source>
        <dbReference type="ARBA" id="ARBA00023125"/>
    </source>
</evidence>
<feature type="compositionally biased region" description="Polar residues" evidence="2">
    <location>
        <begin position="33"/>
        <end position="44"/>
    </location>
</feature>
<dbReference type="EMBL" id="KZ806230">
    <property type="protein sequence ID" value="PVH90553.1"/>
    <property type="molecule type" value="Genomic_DNA"/>
</dbReference>
<protein>
    <recommendedName>
        <fullName evidence="3">HTH CENPB-type domain-containing protein</fullName>
    </recommendedName>
</protein>
<name>A0A2V1CZC1_9PLEO</name>
<dbReference type="OrthoDB" id="3938460at2759"/>
<reference evidence="4 5" key="1">
    <citation type="journal article" date="2018" name="Sci. Rep.">
        <title>Comparative genomics provides insights into the lifestyle and reveals functional heterogeneity of dark septate endophytic fungi.</title>
        <authorList>
            <person name="Knapp D.G."/>
            <person name="Nemeth J.B."/>
            <person name="Barry K."/>
            <person name="Hainaut M."/>
            <person name="Henrissat B."/>
            <person name="Johnson J."/>
            <person name="Kuo A."/>
            <person name="Lim J.H.P."/>
            <person name="Lipzen A."/>
            <person name="Nolan M."/>
            <person name="Ohm R.A."/>
            <person name="Tamas L."/>
            <person name="Grigoriev I.V."/>
            <person name="Spatafora J.W."/>
            <person name="Nagy L.G."/>
            <person name="Kovacs G.M."/>
        </authorList>
    </citation>
    <scope>NUCLEOTIDE SEQUENCE [LARGE SCALE GENOMIC DNA]</scope>
    <source>
        <strain evidence="4 5">DSE2036</strain>
    </source>
</reference>
<keyword evidence="1" id="KW-0238">DNA-binding</keyword>
<feature type="region of interest" description="Disordered" evidence="2">
    <location>
        <begin position="14"/>
        <end position="44"/>
    </location>
</feature>